<dbReference type="EMBL" id="SLZQ01000012">
    <property type="protein sequence ID" value="TCS34773.1"/>
    <property type="molecule type" value="Genomic_DNA"/>
</dbReference>
<evidence type="ECO:0000313" key="2">
    <source>
        <dbReference type="EMBL" id="TCS34773.1"/>
    </source>
</evidence>
<dbReference type="AlphaFoldDB" id="A0A4R3HQZ9"/>
<feature type="transmembrane region" description="Helical" evidence="1">
    <location>
        <begin position="36"/>
        <end position="56"/>
    </location>
</feature>
<accession>A0A4R3HQZ9</accession>
<gene>
    <name evidence="2" type="ORF">EDC30_112106</name>
</gene>
<name>A0A4R3HQZ9_PAULE</name>
<keyword evidence="1" id="KW-0812">Transmembrane</keyword>
<keyword evidence="3" id="KW-1185">Reference proteome</keyword>
<feature type="transmembrane region" description="Helical" evidence="1">
    <location>
        <begin position="63"/>
        <end position="86"/>
    </location>
</feature>
<comment type="caution">
    <text evidence="2">The sequence shown here is derived from an EMBL/GenBank/DDBJ whole genome shotgun (WGS) entry which is preliminary data.</text>
</comment>
<sequence>MLTMAHKHKTFATLLAGLVGASGAHRFYLYGKRDFWAWTYVGLLLLYLCLALSAYLELSPISSILVVFPIPAYVGLIEALALGLTADEKWDQIHNPQSGLRTRSTWRLAVVLVLTLFFGFIALVAGLARATDLYLTGGSFG</sequence>
<evidence type="ECO:0000256" key="1">
    <source>
        <dbReference type="SAM" id="Phobius"/>
    </source>
</evidence>
<protein>
    <recommendedName>
        <fullName evidence="4">TM2 domain-containing protein</fullName>
    </recommendedName>
</protein>
<dbReference type="Proteomes" id="UP000295382">
    <property type="component" value="Unassembled WGS sequence"/>
</dbReference>
<organism evidence="2 3">
    <name type="scientific">Paucimonas lemoignei</name>
    <name type="common">Pseudomonas lemoignei</name>
    <dbReference type="NCBI Taxonomy" id="29443"/>
    <lineage>
        <taxon>Bacteria</taxon>
        <taxon>Pseudomonadati</taxon>
        <taxon>Pseudomonadota</taxon>
        <taxon>Betaproteobacteria</taxon>
        <taxon>Burkholderiales</taxon>
        <taxon>Burkholderiaceae</taxon>
        <taxon>Paucimonas</taxon>
    </lineage>
</organism>
<keyword evidence="1" id="KW-0472">Membrane</keyword>
<keyword evidence="1" id="KW-1133">Transmembrane helix</keyword>
<feature type="transmembrane region" description="Helical" evidence="1">
    <location>
        <begin position="106"/>
        <end position="128"/>
    </location>
</feature>
<evidence type="ECO:0000313" key="3">
    <source>
        <dbReference type="Proteomes" id="UP000295382"/>
    </source>
</evidence>
<reference evidence="2 3" key="1">
    <citation type="submission" date="2019-03" db="EMBL/GenBank/DDBJ databases">
        <title>Genomic Encyclopedia of Type Strains, Phase IV (KMG-IV): sequencing the most valuable type-strain genomes for metagenomic binning, comparative biology and taxonomic classification.</title>
        <authorList>
            <person name="Goeker M."/>
        </authorList>
    </citation>
    <scope>NUCLEOTIDE SEQUENCE [LARGE SCALE GENOMIC DNA]</scope>
    <source>
        <strain evidence="2 3">DSM 7445</strain>
    </source>
</reference>
<proteinExistence type="predicted"/>
<dbReference type="RefSeq" id="WP_243656820.1">
    <property type="nucleotide sequence ID" value="NZ_SLZQ01000012.1"/>
</dbReference>
<evidence type="ECO:0008006" key="4">
    <source>
        <dbReference type="Google" id="ProtNLM"/>
    </source>
</evidence>